<accession>A0A8X6J8A1</accession>
<evidence type="ECO:0000256" key="1">
    <source>
        <dbReference type="SAM" id="Phobius"/>
    </source>
</evidence>
<feature type="transmembrane region" description="Helical" evidence="1">
    <location>
        <begin position="217"/>
        <end position="241"/>
    </location>
</feature>
<dbReference type="EMBL" id="BMAV01025857">
    <property type="protein sequence ID" value="GFS45317.1"/>
    <property type="molecule type" value="Genomic_DNA"/>
</dbReference>
<evidence type="ECO:0000313" key="2">
    <source>
        <dbReference type="EMBL" id="GFS45317.1"/>
    </source>
</evidence>
<dbReference type="AlphaFoldDB" id="A0A8X6J8A1"/>
<proteinExistence type="predicted"/>
<sequence length="251" mass="28324">MGPIMHFSLHAEASWDKKLPQKHVVNGSYIFYTESRCGPERLELDIQGLLTFPPLISGPGTCPEGQCPEAPIFCQWKIPIFHRMDILLKLDGLPESSNCTTDHAMVNNIVLCPNDEMQEVLLRKEDIFESDVTVSLRLSEKSFNFTVQWTQLQMLPSRTSPDTLVSLGKDCDFLCTSSMACLTRELACNGVNNCPGLGTTADEDPTLCALPRDNFKLYWWIIGFGLGICVCLAFCLVFTICRRCRIRRHRI</sequence>
<evidence type="ECO:0000313" key="3">
    <source>
        <dbReference type="Proteomes" id="UP000886998"/>
    </source>
</evidence>
<protein>
    <submittedName>
        <fullName evidence="2">Uncharacterized protein</fullName>
    </submittedName>
</protein>
<name>A0A8X6J8A1_9ARAC</name>
<keyword evidence="1" id="KW-0812">Transmembrane</keyword>
<comment type="caution">
    <text evidence="2">The sequence shown here is derived from an EMBL/GenBank/DDBJ whole genome shotgun (WGS) entry which is preliminary data.</text>
</comment>
<keyword evidence="3" id="KW-1185">Reference proteome</keyword>
<reference evidence="2" key="1">
    <citation type="submission" date="2020-08" db="EMBL/GenBank/DDBJ databases">
        <title>Multicomponent nature underlies the extraordinary mechanical properties of spider dragline silk.</title>
        <authorList>
            <person name="Kono N."/>
            <person name="Nakamura H."/>
            <person name="Mori M."/>
            <person name="Yoshida Y."/>
            <person name="Ohtoshi R."/>
            <person name="Malay A.D."/>
            <person name="Moran D.A.P."/>
            <person name="Tomita M."/>
            <person name="Numata K."/>
            <person name="Arakawa K."/>
        </authorList>
    </citation>
    <scope>NUCLEOTIDE SEQUENCE</scope>
</reference>
<keyword evidence="1" id="KW-1133">Transmembrane helix</keyword>
<keyword evidence="1" id="KW-0472">Membrane</keyword>
<gene>
    <name evidence="2" type="primary">AVEN_91495_1</name>
    <name evidence="2" type="ORF">TNIN_120501</name>
</gene>
<dbReference type="OrthoDB" id="8187887at2759"/>
<organism evidence="2 3">
    <name type="scientific">Trichonephila inaurata madagascariensis</name>
    <dbReference type="NCBI Taxonomy" id="2747483"/>
    <lineage>
        <taxon>Eukaryota</taxon>
        <taxon>Metazoa</taxon>
        <taxon>Ecdysozoa</taxon>
        <taxon>Arthropoda</taxon>
        <taxon>Chelicerata</taxon>
        <taxon>Arachnida</taxon>
        <taxon>Araneae</taxon>
        <taxon>Araneomorphae</taxon>
        <taxon>Entelegynae</taxon>
        <taxon>Araneoidea</taxon>
        <taxon>Nephilidae</taxon>
        <taxon>Trichonephila</taxon>
        <taxon>Trichonephila inaurata</taxon>
    </lineage>
</organism>
<dbReference type="Proteomes" id="UP000886998">
    <property type="component" value="Unassembled WGS sequence"/>
</dbReference>